<feature type="coiled-coil region" evidence="1">
    <location>
        <begin position="74"/>
        <end position="108"/>
    </location>
</feature>
<gene>
    <name evidence="2" type="primary">nuf2_2</name>
    <name evidence="2" type="ORF">g.51228</name>
</gene>
<dbReference type="EMBL" id="GDJX01002445">
    <property type="protein sequence ID" value="JAT65491.1"/>
    <property type="molecule type" value="Transcribed_RNA"/>
</dbReference>
<dbReference type="AlphaFoldDB" id="A0A1D1ZFB5"/>
<reference evidence="2" key="1">
    <citation type="submission" date="2015-07" db="EMBL/GenBank/DDBJ databases">
        <title>Transcriptome Assembly of Anthurium amnicola.</title>
        <authorList>
            <person name="Suzuki J."/>
        </authorList>
    </citation>
    <scope>NUCLEOTIDE SEQUENCE</scope>
</reference>
<feature type="coiled-coil region" evidence="1">
    <location>
        <begin position="134"/>
        <end position="183"/>
    </location>
</feature>
<sequence>MALPSAFQERLQQMEETRNQRLVLLQVEKDLQSRKSQLLSAKLSNLRRAEQRCLLLEKRRAEVGCRILARRAEIEAKEARYQSAAADLRALRSEAGELEEREKGLDELYAVRISEMEEFKEQARGRLLDLRLGVRNLRATATELRSALKELQESDGCLNNPEIAAAEMKKAELMAVKERSEESLASNIELRSLLQDSFRGRCPRDWEVKKWMQIT</sequence>
<accession>A0A1D1ZFB5</accession>
<dbReference type="PANTHER" id="PTHR37214">
    <property type="entry name" value="CYTOMEGALOVIRUS UL139 PROTEIN"/>
    <property type="match status" value="1"/>
</dbReference>
<protein>
    <submittedName>
        <fullName evidence="2">Kinetochore protein nuf2</fullName>
    </submittedName>
</protein>
<evidence type="ECO:0000256" key="1">
    <source>
        <dbReference type="SAM" id="Coils"/>
    </source>
</evidence>
<dbReference type="InterPro" id="IPR021042">
    <property type="entry name" value="Herpes_UL139_cytomegalovirus"/>
</dbReference>
<dbReference type="PANTHER" id="PTHR37214:SF2">
    <property type="entry name" value="CYTOMEGALOVIRUS UL139 PROTEIN"/>
    <property type="match status" value="1"/>
</dbReference>
<proteinExistence type="predicted"/>
<organism evidence="2">
    <name type="scientific">Anthurium amnicola</name>
    <dbReference type="NCBI Taxonomy" id="1678845"/>
    <lineage>
        <taxon>Eukaryota</taxon>
        <taxon>Viridiplantae</taxon>
        <taxon>Streptophyta</taxon>
        <taxon>Embryophyta</taxon>
        <taxon>Tracheophyta</taxon>
        <taxon>Spermatophyta</taxon>
        <taxon>Magnoliopsida</taxon>
        <taxon>Liliopsida</taxon>
        <taxon>Araceae</taxon>
        <taxon>Pothoideae</taxon>
        <taxon>Potheae</taxon>
        <taxon>Anthurium</taxon>
    </lineage>
</organism>
<dbReference type="Pfam" id="PF12507">
    <property type="entry name" value="HCMV_UL139"/>
    <property type="match status" value="1"/>
</dbReference>
<evidence type="ECO:0000313" key="2">
    <source>
        <dbReference type="EMBL" id="JAT65491.1"/>
    </source>
</evidence>
<name>A0A1D1ZFB5_9ARAE</name>
<keyword evidence="1" id="KW-0175">Coiled coil</keyword>